<evidence type="ECO:0000259" key="1">
    <source>
        <dbReference type="PROSITE" id="PS50994"/>
    </source>
</evidence>
<proteinExistence type="predicted"/>
<reference evidence="2 3" key="1">
    <citation type="submission" date="2023-02" db="EMBL/GenBank/DDBJ databases">
        <title>LHISI_Scaffold_Assembly.</title>
        <authorList>
            <person name="Stuart O.P."/>
            <person name="Cleave R."/>
            <person name="Magrath M.J.L."/>
            <person name="Mikheyev A.S."/>
        </authorList>
    </citation>
    <scope>NUCLEOTIDE SEQUENCE [LARGE SCALE GENOMIC DNA]</scope>
    <source>
        <strain evidence="2">Daus_M_001</strain>
        <tissue evidence="2">Leg muscle</tissue>
    </source>
</reference>
<protein>
    <recommendedName>
        <fullName evidence="1">Integrase catalytic domain-containing protein</fullName>
    </recommendedName>
</protein>
<dbReference type="InterPro" id="IPR001584">
    <property type="entry name" value="Integrase_cat-core"/>
</dbReference>
<dbReference type="PANTHER" id="PTHR37984:SF9">
    <property type="entry name" value="INTEGRASE CATALYTIC DOMAIN-CONTAINING PROTEIN"/>
    <property type="match status" value="1"/>
</dbReference>
<evidence type="ECO:0000313" key="2">
    <source>
        <dbReference type="EMBL" id="KAJ8893797.1"/>
    </source>
</evidence>
<name>A0ABQ9IBI7_9NEOP</name>
<evidence type="ECO:0000313" key="3">
    <source>
        <dbReference type="Proteomes" id="UP001159363"/>
    </source>
</evidence>
<dbReference type="SUPFAM" id="SSF53098">
    <property type="entry name" value="Ribonuclease H-like"/>
    <property type="match status" value="1"/>
</dbReference>
<dbReference type="Gene3D" id="3.30.70.270">
    <property type="match status" value="1"/>
</dbReference>
<organism evidence="2 3">
    <name type="scientific">Dryococelus australis</name>
    <dbReference type="NCBI Taxonomy" id="614101"/>
    <lineage>
        <taxon>Eukaryota</taxon>
        <taxon>Metazoa</taxon>
        <taxon>Ecdysozoa</taxon>
        <taxon>Arthropoda</taxon>
        <taxon>Hexapoda</taxon>
        <taxon>Insecta</taxon>
        <taxon>Pterygota</taxon>
        <taxon>Neoptera</taxon>
        <taxon>Polyneoptera</taxon>
        <taxon>Phasmatodea</taxon>
        <taxon>Verophasmatodea</taxon>
        <taxon>Anareolatae</taxon>
        <taxon>Phasmatidae</taxon>
        <taxon>Eurycanthinae</taxon>
        <taxon>Dryococelus</taxon>
    </lineage>
</organism>
<gene>
    <name evidence="2" type="ORF">PR048_006398</name>
</gene>
<dbReference type="PROSITE" id="PS50994">
    <property type="entry name" value="INTEGRASE"/>
    <property type="match status" value="1"/>
</dbReference>
<dbReference type="EMBL" id="JARBHB010000002">
    <property type="protein sequence ID" value="KAJ8893797.1"/>
    <property type="molecule type" value="Genomic_DNA"/>
</dbReference>
<dbReference type="InterPro" id="IPR043502">
    <property type="entry name" value="DNA/RNA_pol_sf"/>
</dbReference>
<dbReference type="SUPFAM" id="SSF56672">
    <property type="entry name" value="DNA/RNA polymerases"/>
    <property type="match status" value="1"/>
</dbReference>
<dbReference type="Proteomes" id="UP001159363">
    <property type="component" value="Chromosome 2"/>
</dbReference>
<dbReference type="InterPro" id="IPR036397">
    <property type="entry name" value="RNaseH_sf"/>
</dbReference>
<dbReference type="PANTHER" id="PTHR37984">
    <property type="entry name" value="PROTEIN CBG26694"/>
    <property type="match status" value="1"/>
</dbReference>
<keyword evidence="3" id="KW-1185">Reference proteome</keyword>
<feature type="domain" description="Integrase catalytic" evidence="1">
    <location>
        <begin position="484"/>
        <end position="591"/>
    </location>
</feature>
<dbReference type="InterPro" id="IPR012337">
    <property type="entry name" value="RNaseH-like_sf"/>
</dbReference>
<comment type="caution">
    <text evidence="2">The sequence shown here is derived from an EMBL/GenBank/DDBJ whole genome shotgun (WGS) entry which is preliminary data.</text>
</comment>
<dbReference type="InterPro" id="IPR043128">
    <property type="entry name" value="Rev_trsase/Diguanyl_cyclase"/>
</dbReference>
<dbReference type="InterPro" id="IPR050951">
    <property type="entry name" value="Retrovirus_Pol_polyprotein"/>
</dbReference>
<accession>A0ABQ9IBI7</accession>
<sequence>MGISVTVEALEEDHVYLRELAGMTLVMGYLKSHVLKTVDTGQSEMLLLPPDLVNINGPNASANWEMLYQKFQLYFVATGQANSTDEVKYALLLSLIGEDTLCMYNTFKFSGNEGHNSNKYADVVAALRNYCTPKKNTYKMFKFLQFLPSLKMLIRHCKHGEQEESIVYDRIIQGCEDCALQEVLLRLEDTSLGKIAQHCRVVELSTMQAKQISAASSFNTDKHIQDKQSTSEGKDDAIKCSHCNSRHRKGEYPVWGRKCNKCGKLNYFAVGCRVRQVRALQASQDSDSDCFELHSLKIEDSVNSHTTYVPKAPDPRVQWKEVLKIEHKNVVLKLDTGSELYKYTPSYGVAQASEEFLGEVHNNFGDIPNCMAYIDDLLCYGETEDEHDRAVKSVLEWKSNLPKNLKELQCLLGMFNYVRPFLQNMSEIEQSLQNLRKSGVMWQWLPAHDLALQELKDLVSWAPYLRSFDSSLPIILQCDATQSGTRNPSTIQETFPYERVSAVILAFGGKNLLIINDAYSNWVDIVPLQGKNVESVVDACTTVFAVHGDPQILVSDNIPFNSREFRNFAKNRFELQFSSPRYAQNNGLAEKGEINMRVEVDTDSSEKNISTMQDAVERETEVRTRIIGQDGVKETYMFDSVRGLGRLEMLDRLRQYCILLAHDPSES</sequence>
<dbReference type="Gene3D" id="3.30.420.10">
    <property type="entry name" value="Ribonuclease H-like superfamily/Ribonuclease H"/>
    <property type="match status" value="1"/>
</dbReference>